<name>A0A0E9VQ58_ANGAN</name>
<dbReference type="AlphaFoldDB" id="A0A0E9VQ58"/>
<sequence length="26" mass="2869">MVLTVLGKKVFIACFDPTHCSTMSHC</sequence>
<evidence type="ECO:0000313" key="1">
    <source>
        <dbReference type="EMBL" id="JAH79505.1"/>
    </source>
</evidence>
<organism evidence="1">
    <name type="scientific">Anguilla anguilla</name>
    <name type="common">European freshwater eel</name>
    <name type="synonym">Muraena anguilla</name>
    <dbReference type="NCBI Taxonomy" id="7936"/>
    <lineage>
        <taxon>Eukaryota</taxon>
        <taxon>Metazoa</taxon>
        <taxon>Chordata</taxon>
        <taxon>Craniata</taxon>
        <taxon>Vertebrata</taxon>
        <taxon>Euteleostomi</taxon>
        <taxon>Actinopterygii</taxon>
        <taxon>Neopterygii</taxon>
        <taxon>Teleostei</taxon>
        <taxon>Anguilliformes</taxon>
        <taxon>Anguillidae</taxon>
        <taxon>Anguilla</taxon>
    </lineage>
</organism>
<protein>
    <submittedName>
        <fullName evidence="1">Uncharacterized protein</fullName>
    </submittedName>
</protein>
<reference evidence="1" key="1">
    <citation type="submission" date="2014-11" db="EMBL/GenBank/DDBJ databases">
        <authorList>
            <person name="Amaro Gonzalez C."/>
        </authorList>
    </citation>
    <scope>NUCLEOTIDE SEQUENCE</scope>
</reference>
<proteinExistence type="predicted"/>
<accession>A0A0E9VQ58</accession>
<reference evidence="1" key="2">
    <citation type="journal article" date="2015" name="Fish Shellfish Immunol.">
        <title>Early steps in the European eel (Anguilla anguilla)-Vibrio vulnificus interaction in the gills: Role of the RtxA13 toxin.</title>
        <authorList>
            <person name="Callol A."/>
            <person name="Pajuelo D."/>
            <person name="Ebbesson L."/>
            <person name="Teles M."/>
            <person name="MacKenzie S."/>
            <person name="Amaro C."/>
        </authorList>
    </citation>
    <scope>NUCLEOTIDE SEQUENCE</scope>
</reference>
<dbReference type="EMBL" id="GBXM01029072">
    <property type="protein sequence ID" value="JAH79505.1"/>
    <property type="molecule type" value="Transcribed_RNA"/>
</dbReference>